<evidence type="ECO:0000313" key="2">
    <source>
        <dbReference type="EMBL" id="AXK44128.1"/>
    </source>
</evidence>
<gene>
    <name evidence="2" type="ORF">DVR09_16885</name>
</gene>
<name>A0A345YJM6_9SPHN</name>
<geneLocation type="plasmid" evidence="2 3">
    <name>unnamed</name>
</geneLocation>
<keyword evidence="2" id="KW-0614">Plasmid</keyword>
<sequence>MATPINAYQRAALAAYADGDLQPFLEAATGQEDLIQRLEADYDDVMPVFLVKELASATDTSDALTRLEDAMQELSQSADAVLRTALPAAA</sequence>
<protein>
    <submittedName>
        <fullName evidence="2">Uncharacterized protein</fullName>
    </submittedName>
</protein>
<evidence type="ECO:0000256" key="1">
    <source>
        <dbReference type="SAM" id="Coils"/>
    </source>
</evidence>
<organism evidence="2 3">
    <name type="scientific">Erythrobacter aureus</name>
    <dbReference type="NCBI Taxonomy" id="2182384"/>
    <lineage>
        <taxon>Bacteria</taxon>
        <taxon>Pseudomonadati</taxon>
        <taxon>Pseudomonadota</taxon>
        <taxon>Alphaproteobacteria</taxon>
        <taxon>Sphingomonadales</taxon>
        <taxon>Erythrobacteraceae</taxon>
        <taxon>Erythrobacter/Porphyrobacter group</taxon>
        <taxon>Erythrobacter</taxon>
    </lineage>
</organism>
<accession>A0A345YJM6</accession>
<dbReference type="RefSeq" id="WP_115418441.1">
    <property type="nucleotide sequence ID" value="NZ_CP031358.1"/>
</dbReference>
<reference evidence="2 3" key="1">
    <citation type="submission" date="2018-07" db="EMBL/GenBank/DDBJ databases">
        <title>Genome sequence of Erythrobacter strain YH-07, an antagonistic bacterium isolated from Yellow Sea.</title>
        <authorList>
            <person name="Tang T."/>
            <person name="Liu Q."/>
            <person name="Sun X."/>
        </authorList>
    </citation>
    <scope>NUCLEOTIDE SEQUENCE [LARGE SCALE GENOMIC DNA]</scope>
    <source>
        <strain evidence="2 3">YH-07</strain>
        <plasmid evidence="2 3">unnamed</plasmid>
    </source>
</reference>
<dbReference type="EMBL" id="CP031358">
    <property type="protein sequence ID" value="AXK44128.1"/>
    <property type="molecule type" value="Genomic_DNA"/>
</dbReference>
<proteinExistence type="predicted"/>
<evidence type="ECO:0000313" key="3">
    <source>
        <dbReference type="Proteomes" id="UP000254508"/>
    </source>
</evidence>
<keyword evidence="3" id="KW-1185">Reference proteome</keyword>
<dbReference type="AlphaFoldDB" id="A0A345YJM6"/>
<dbReference type="Proteomes" id="UP000254508">
    <property type="component" value="Plasmid unnamed"/>
</dbReference>
<keyword evidence="1" id="KW-0175">Coiled coil</keyword>
<feature type="coiled-coil region" evidence="1">
    <location>
        <begin position="57"/>
        <end position="84"/>
    </location>
</feature>
<dbReference type="KEGG" id="err:DVR09_16885"/>